<dbReference type="InterPro" id="IPR036397">
    <property type="entry name" value="RNaseH_sf"/>
</dbReference>
<protein>
    <recommendedName>
        <fullName evidence="5">Transposase</fullName>
    </recommendedName>
</protein>
<dbReference type="Proteomes" id="UP001235939">
    <property type="component" value="Chromosome 03"/>
</dbReference>
<dbReference type="PANTHER" id="PTHR46060:SF1">
    <property type="entry name" value="MARINER MOS1 TRANSPOSASE-LIKE PROTEIN"/>
    <property type="match status" value="1"/>
</dbReference>
<feature type="region of interest" description="Disordered" evidence="1">
    <location>
        <begin position="122"/>
        <end position="143"/>
    </location>
</feature>
<feature type="compositionally biased region" description="Basic residues" evidence="1">
    <location>
        <begin position="134"/>
        <end position="143"/>
    </location>
</feature>
<dbReference type="Gene3D" id="1.10.10.1450">
    <property type="match status" value="1"/>
</dbReference>
<gene>
    <name evidence="3" type="ORF">LAZ67_3006016</name>
</gene>
<feature type="region of interest" description="Disordered" evidence="1">
    <location>
        <begin position="324"/>
        <end position="344"/>
    </location>
</feature>
<dbReference type="PANTHER" id="PTHR46060">
    <property type="entry name" value="MARINER MOS1 TRANSPOSASE-LIKE PROTEIN"/>
    <property type="match status" value="1"/>
</dbReference>
<dbReference type="Gene3D" id="3.30.420.10">
    <property type="entry name" value="Ribonuclease H-like superfamily/Ribonuclease H"/>
    <property type="match status" value="1"/>
</dbReference>
<reference evidence="3 4" key="1">
    <citation type="submission" date="2022-01" db="EMBL/GenBank/DDBJ databases">
        <title>A chromosomal length assembly of Cordylochernes scorpioides.</title>
        <authorList>
            <person name="Zeh D."/>
            <person name="Zeh J."/>
        </authorList>
    </citation>
    <scope>NUCLEOTIDE SEQUENCE [LARGE SCALE GENOMIC DNA]</scope>
    <source>
        <strain evidence="3">IN4F17</strain>
        <tissue evidence="3">Whole Body</tissue>
    </source>
</reference>
<accession>A0ABY6KB79</accession>
<evidence type="ECO:0000256" key="2">
    <source>
        <dbReference type="SAM" id="Phobius"/>
    </source>
</evidence>
<dbReference type="Pfam" id="PF01359">
    <property type="entry name" value="Transposase_1"/>
    <property type="match status" value="1"/>
</dbReference>
<dbReference type="InterPro" id="IPR001888">
    <property type="entry name" value="Transposase_1"/>
</dbReference>
<keyword evidence="4" id="KW-1185">Reference proteome</keyword>
<sequence length="492" mass="55723">MEQRAVIKFNVKLGRSASETYILMKQVFGTLCLSKSNVSIWHKGFSDGRNTLEDDKHTGRPCSSKTPESIEKVREFVANNRSASLRMMAEVLHINKETIRTILHEDLGGGGGGGVKLNMTQRQSAKVPNGSQKTLHKPKKTRKVPSKIKTMLITFFDSRGIIHKEFVPAGQTITGEYYLNVLKRLIARIRRIRPEYHDEDSWCLLHDNAPSHSSLIVRRFLAKNNVCVLNHSPYSPDLAPCDFYLFPKIKLKLKGCFFFFMISRPSRQLRRALQRRFLKPEKNHCDPEEDSAILTDIDQLSNERSRASGTTVSAQIAYRRLQKGDITPNDPLTPPHRISRSYCSSDESVDSRIHESLSEKDLTSHNPIDISKRDHTGVLCQIATGRSEDDLENVLSYGRRRRRRSSDWGHVLSSVKLRKHLSVRSSLEETTTAPPLLGRPILLTRQDQPPGLVCFEPSLLTLAGGVFTCVEVSLVTLCLVLGARWWRRADSC</sequence>
<feature type="transmembrane region" description="Helical" evidence="2">
    <location>
        <begin position="459"/>
        <end position="481"/>
    </location>
</feature>
<keyword evidence="2" id="KW-0812">Transmembrane</keyword>
<keyword evidence="2" id="KW-0472">Membrane</keyword>
<evidence type="ECO:0000256" key="1">
    <source>
        <dbReference type="SAM" id="MobiDB-lite"/>
    </source>
</evidence>
<name>A0ABY6KB79_9ARAC</name>
<organism evidence="3 4">
    <name type="scientific">Cordylochernes scorpioides</name>
    <dbReference type="NCBI Taxonomy" id="51811"/>
    <lineage>
        <taxon>Eukaryota</taxon>
        <taxon>Metazoa</taxon>
        <taxon>Ecdysozoa</taxon>
        <taxon>Arthropoda</taxon>
        <taxon>Chelicerata</taxon>
        <taxon>Arachnida</taxon>
        <taxon>Pseudoscorpiones</taxon>
        <taxon>Cheliferoidea</taxon>
        <taxon>Chernetidae</taxon>
        <taxon>Cordylochernes</taxon>
    </lineage>
</organism>
<keyword evidence="2" id="KW-1133">Transmembrane helix</keyword>
<evidence type="ECO:0000313" key="4">
    <source>
        <dbReference type="Proteomes" id="UP001235939"/>
    </source>
</evidence>
<evidence type="ECO:0000313" key="3">
    <source>
        <dbReference type="EMBL" id="UYV65965.1"/>
    </source>
</evidence>
<proteinExistence type="predicted"/>
<dbReference type="InterPro" id="IPR052709">
    <property type="entry name" value="Transposase-MT_Hybrid"/>
</dbReference>
<feature type="compositionally biased region" description="Polar residues" evidence="1">
    <location>
        <begin position="122"/>
        <end position="133"/>
    </location>
</feature>
<evidence type="ECO:0008006" key="5">
    <source>
        <dbReference type="Google" id="ProtNLM"/>
    </source>
</evidence>
<dbReference type="EMBL" id="CP092865">
    <property type="protein sequence ID" value="UYV65965.1"/>
    <property type="molecule type" value="Genomic_DNA"/>
</dbReference>